<organism evidence="8 9">
    <name type="scientific">Purpureocillium lilacinum</name>
    <name type="common">Paecilomyces lilacinus</name>
    <dbReference type="NCBI Taxonomy" id="33203"/>
    <lineage>
        <taxon>Eukaryota</taxon>
        <taxon>Fungi</taxon>
        <taxon>Dikarya</taxon>
        <taxon>Ascomycota</taxon>
        <taxon>Pezizomycotina</taxon>
        <taxon>Sordariomycetes</taxon>
        <taxon>Hypocreomycetidae</taxon>
        <taxon>Hypocreales</taxon>
        <taxon>Ophiocordycipitaceae</taxon>
        <taxon>Purpureocillium</taxon>
    </lineage>
</organism>
<sequence length="269" mass="28703">MLSYFCLALFARANPSVSPNSCTSDLAPGLTYCVGPTQDFLSFQGEVPEHTEFSCYAYRQIAPSNGTILRLAEAGPLEGMTILGCKAFCLSQGYHVFGLMGGDSCLCDSRLRMDHERLIYSKCDTPCNGNSSEVCGGDGAVQVYSLEPKLPVEAISLGCFKKVSDTLYGKRYAPAYTSVKGCGNACTSRGNTLFGLDDGNACTCANELRPGAEAGDMSQCNLECADGFGYICGSSTHVEVYKTKSGQLLSSKEVKRATAVVPDHEYFGC</sequence>
<dbReference type="PROSITE" id="PS51212">
    <property type="entry name" value="WSC"/>
    <property type="match status" value="2"/>
</dbReference>
<comment type="caution">
    <text evidence="8">The sequence shown here is derived from an EMBL/GenBank/DDBJ whole genome shotgun (WGS) entry which is preliminary data.</text>
</comment>
<dbReference type="Pfam" id="PF01822">
    <property type="entry name" value="WSC"/>
    <property type="match status" value="2"/>
</dbReference>
<dbReference type="PANTHER" id="PTHR24269:SF16">
    <property type="entry name" value="PROTEIN SLG1"/>
    <property type="match status" value="1"/>
</dbReference>
<dbReference type="InterPro" id="IPR002889">
    <property type="entry name" value="WSC_carb-bd"/>
</dbReference>
<evidence type="ECO:0000256" key="3">
    <source>
        <dbReference type="ARBA" id="ARBA00022729"/>
    </source>
</evidence>
<proteinExistence type="predicted"/>
<dbReference type="EMBL" id="JAWRVI010000074">
    <property type="protein sequence ID" value="KAK4081403.1"/>
    <property type="molecule type" value="Genomic_DNA"/>
</dbReference>
<keyword evidence="6" id="KW-0325">Glycoprotein</keyword>
<dbReference type="InterPro" id="IPR051836">
    <property type="entry name" value="Kremen_rcpt"/>
</dbReference>
<comment type="subcellular location">
    <subcellularLocation>
        <location evidence="1">Membrane</location>
        <topology evidence="1">Single-pass membrane protein</topology>
    </subcellularLocation>
</comment>
<evidence type="ECO:0000256" key="2">
    <source>
        <dbReference type="ARBA" id="ARBA00022692"/>
    </source>
</evidence>
<accession>A0ABR0BK46</accession>
<name>A0ABR0BK46_PURLI</name>
<keyword evidence="2" id="KW-0812">Transmembrane</keyword>
<feature type="domain" description="WSC" evidence="7">
    <location>
        <begin position="49"/>
        <end position="147"/>
    </location>
</feature>
<evidence type="ECO:0000313" key="8">
    <source>
        <dbReference type="EMBL" id="KAK4081403.1"/>
    </source>
</evidence>
<evidence type="ECO:0000256" key="6">
    <source>
        <dbReference type="ARBA" id="ARBA00023180"/>
    </source>
</evidence>
<reference evidence="8 9" key="1">
    <citation type="journal article" date="2024" name="Microbiol. Resour. Announc.">
        <title>Genome annotations for the ascomycete fungi Trichoderma harzianum, Trichoderma aggressivum, and Purpureocillium lilacinum.</title>
        <authorList>
            <person name="Beijen E.P.W."/>
            <person name="Ohm R.A."/>
        </authorList>
    </citation>
    <scope>NUCLEOTIDE SEQUENCE [LARGE SCALE GENOMIC DNA]</scope>
    <source>
        <strain evidence="8 9">CBS 150709</strain>
    </source>
</reference>
<evidence type="ECO:0000259" key="7">
    <source>
        <dbReference type="PROSITE" id="PS51212"/>
    </source>
</evidence>
<keyword evidence="9" id="KW-1185">Reference proteome</keyword>
<evidence type="ECO:0000256" key="4">
    <source>
        <dbReference type="ARBA" id="ARBA00022989"/>
    </source>
</evidence>
<keyword evidence="3" id="KW-0732">Signal</keyword>
<feature type="domain" description="WSC" evidence="7">
    <location>
        <begin position="153"/>
        <end position="244"/>
    </location>
</feature>
<dbReference type="PANTHER" id="PTHR24269">
    <property type="entry name" value="KREMEN PROTEIN"/>
    <property type="match status" value="1"/>
</dbReference>
<keyword evidence="4" id="KW-1133">Transmembrane helix</keyword>
<dbReference type="Proteomes" id="UP001287286">
    <property type="component" value="Unassembled WGS sequence"/>
</dbReference>
<dbReference type="SMART" id="SM00321">
    <property type="entry name" value="WSC"/>
    <property type="match status" value="2"/>
</dbReference>
<evidence type="ECO:0000256" key="1">
    <source>
        <dbReference type="ARBA" id="ARBA00004167"/>
    </source>
</evidence>
<evidence type="ECO:0000256" key="5">
    <source>
        <dbReference type="ARBA" id="ARBA00023136"/>
    </source>
</evidence>
<gene>
    <name evidence="8" type="ORF">Purlil1_11664</name>
</gene>
<evidence type="ECO:0000313" key="9">
    <source>
        <dbReference type="Proteomes" id="UP001287286"/>
    </source>
</evidence>
<protein>
    <recommendedName>
        <fullName evidence="7">WSC domain-containing protein</fullName>
    </recommendedName>
</protein>
<keyword evidence="5" id="KW-0472">Membrane</keyword>